<accession>A0A514DCU1</accession>
<reference evidence="2" key="1">
    <citation type="submission" date="2019-05" db="EMBL/GenBank/DDBJ databases">
        <title>Metatranscriptomic reconstruction reveals RNA viruses with the potential to shape carbon cycling in soil.</title>
        <authorList>
            <person name="Starr E.P."/>
            <person name="Nuccio E."/>
            <person name="Pett-Ridge J."/>
            <person name="Banfield J.F."/>
            <person name="Firestone M.K."/>
        </authorList>
    </citation>
    <scope>NUCLEOTIDE SEQUENCE</scope>
    <source>
        <strain evidence="2">H4_Bulk_46_scaffold_758</strain>
    </source>
</reference>
<dbReference type="EMBL" id="MN036226">
    <property type="protein sequence ID" value="QDH91434.1"/>
    <property type="molecule type" value="Genomic_RNA"/>
</dbReference>
<gene>
    <name evidence="2" type="ORF">H4Bulk46758_000002</name>
</gene>
<proteinExistence type="predicted"/>
<name>A0A514DCU1_9VIRU</name>
<evidence type="ECO:0000256" key="1">
    <source>
        <dbReference type="SAM" id="MobiDB-lite"/>
    </source>
</evidence>
<protein>
    <submittedName>
        <fullName evidence="2">Uncharacterized protein</fullName>
    </submittedName>
</protein>
<evidence type="ECO:0000313" key="2">
    <source>
        <dbReference type="EMBL" id="QDH91434.1"/>
    </source>
</evidence>
<feature type="region of interest" description="Disordered" evidence="1">
    <location>
        <begin position="1"/>
        <end position="22"/>
    </location>
</feature>
<organism evidence="2">
    <name type="scientific">Leviviridae sp</name>
    <dbReference type="NCBI Taxonomy" id="2027243"/>
    <lineage>
        <taxon>Viruses</taxon>
        <taxon>Riboviria</taxon>
        <taxon>Orthornavirae</taxon>
        <taxon>Lenarviricota</taxon>
        <taxon>Leviviricetes</taxon>
        <taxon>Norzivirales</taxon>
        <taxon>Fiersviridae</taxon>
    </lineage>
</organism>
<sequence length="76" mass="8434">MANRSDAHVPGVPLSEKSEGHRVRAALEREDNGAEVTVHLKVGYKTILLAVVLFDVVHLSVRELIDADWMSNIIPF</sequence>